<gene>
    <name evidence="3" type="ORF">EV700_0370</name>
</gene>
<dbReference type="PROSITE" id="PS51468">
    <property type="entry name" value="VIT"/>
    <property type="match status" value="1"/>
</dbReference>
<dbReference type="Pfam" id="PF09906">
    <property type="entry name" value="DUF2135"/>
    <property type="match status" value="1"/>
</dbReference>
<evidence type="ECO:0000259" key="2">
    <source>
        <dbReference type="PROSITE" id="PS51468"/>
    </source>
</evidence>
<dbReference type="RefSeq" id="WP_130410655.1">
    <property type="nucleotide sequence ID" value="NZ_SHKX01000010.1"/>
</dbReference>
<evidence type="ECO:0000256" key="1">
    <source>
        <dbReference type="SAM" id="SignalP"/>
    </source>
</evidence>
<protein>
    <submittedName>
        <fullName evidence="3">Uncharacterized protein DUF2135</fullName>
    </submittedName>
</protein>
<dbReference type="SUPFAM" id="SSF48452">
    <property type="entry name" value="TPR-like"/>
    <property type="match status" value="1"/>
</dbReference>
<dbReference type="Pfam" id="PF08487">
    <property type="entry name" value="VIT"/>
    <property type="match status" value="1"/>
</dbReference>
<evidence type="ECO:0000313" key="3">
    <source>
        <dbReference type="EMBL" id="RZU47408.1"/>
    </source>
</evidence>
<feature type="chain" id="PRO_5020493008" evidence="1">
    <location>
        <begin position="25"/>
        <end position="998"/>
    </location>
</feature>
<dbReference type="InterPro" id="IPR011990">
    <property type="entry name" value="TPR-like_helical_dom_sf"/>
</dbReference>
<dbReference type="AlphaFoldDB" id="A0A4Q7ZA37"/>
<feature type="signal peptide" evidence="1">
    <location>
        <begin position="1"/>
        <end position="24"/>
    </location>
</feature>
<keyword evidence="1" id="KW-0732">Signal</keyword>
<proteinExistence type="predicted"/>
<dbReference type="EMBL" id="SHKX01000010">
    <property type="protein sequence ID" value="RZU47408.1"/>
    <property type="molecule type" value="Genomic_DNA"/>
</dbReference>
<dbReference type="PANTHER" id="PTHR45737">
    <property type="entry name" value="VON WILLEBRAND FACTOR A DOMAIN-CONTAINING PROTEIN 5A"/>
    <property type="match status" value="1"/>
</dbReference>
<dbReference type="InterPro" id="IPR013694">
    <property type="entry name" value="VIT"/>
</dbReference>
<evidence type="ECO:0000313" key="4">
    <source>
        <dbReference type="Proteomes" id="UP000292423"/>
    </source>
</evidence>
<comment type="caution">
    <text evidence="3">The sequence shown here is derived from an EMBL/GenBank/DDBJ whole genome shotgun (WGS) entry which is preliminary data.</text>
</comment>
<dbReference type="PANTHER" id="PTHR45737:SF6">
    <property type="entry name" value="VON WILLEBRAND FACTOR A DOMAIN-CONTAINING PROTEIN 5A"/>
    <property type="match status" value="1"/>
</dbReference>
<reference evidence="3 4" key="1">
    <citation type="submission" date="2019-02" db="EMBL/GenBank/DDBJ databases">
        <title>Genomic Encyclopedia of Type Strains, Phase IV (KMG-IV): sequencing the most valuable type-strain genomes for metagenomic binning, comparative biology and taxonomic classification.</title>
        <authorList>
            <person name="Goeker M."/>
        </authorList>
    </citation>
    <scope>NUCLEOTIDE SEQUENCE [LARGE SCALE GENOMIC DNA]</scope>
    <source>
        <strain evidence="3 4">DSM 105135</strain>
    </source>
</reference>
<organism evidence="3 4">
    <name type="scientific">Fluviicoccus keumensis</name>
    <dbReference type="NCBI Taxonomy" id="1435465"/>
    <lineage>
        <taxon>Bacteria</taxon>
        <taxon>Pseudomonadati</taxon>
        <taxon>Pseudomonadota</taxon>
        <taxon>Gammaproteobacteria</taxon>
        <taxon>Moraxellales</taxon>
        <taxon>Moraxellaceae</taxon>
        <taxon>Fluviicoccus</taxon>
    </lineage>
</organism>
<name>A0A4Q7ZA37_9GAMM</name>
<dbReference type="OrthoDB" id="266279at2"/>
<feature type="domain" description="VIT" evidence="2">
    <location>
        <begin position="55"/>
        <end position="183"/>
    </location>
</feature>
<dbReference type="Gene3D" id="1.25.40.10">
    <property type="entry name" value="Tetratricopeptide repeat domain"/>
    <property type="match status" value="1"/>
</dbReference>
<dbReference type="InterPro" id="IPR019220">
    <property type="entry name" value="DUF2135"/>
</dbReference>
<dbReference type="Proteomes" id="UP000292423">
    <property type="component" value="Unassembled WGS sequence"/>
</dbReference>
<accession>A0A4Q7ZA37</accession>
<keyword evidence="4" id="KW-1185">Reference proteome</keyword>
<sequence>MTGKSLKRAAVVTFSLSALSLAVAQTRPDISVLPTPTAPDAALVKFAPETQILPSNQPQLVVAGAREPIVLEKVQVRGEVAGHAARTRIEMTFRNPNPQVLEGELQFPLYDGQSVAGFALDINGELREAVPVDKAKGRQVFEDTIRRRVDPALLEVTQGNNYKLRVYPLPANGTRRVVLEVVETLPVQGGQALYRLPLQFSGVLPELDFMLTVAGRTAAQVHGRDAAEGLRFGTSDGLLKAVLIPGKTVADREFIVALDEPAERRPVVAMQEFNRQTYFYAEVPVADGEALLPRPAPRRIGLVWDASASGERRDHAKELALLDQLFRRWGDTEVQLVLARDTAEPGGVFTVREGDWRALRQALERVVYDGATAASAFSAPSGTALNLLVGDGLVNYGAGVMAESRAPLFAVSAALSNNNAALRLAAEKSGGALLDLTRLPVEEAVSQIVNRRLQLAGWSGDGVAQVTALSRQPENGMLTLAGVLTGDTGRLQLQLTQADGRLRTVDVPLNRQAAGALAATRWASLQLAELQADPEGNRQAIRALGRRFNMVTPETSLIVLDQVQDYVNNEIEPPGPLLAEYRQLMANRIKGQQQERFAHLEAVAARFQEKVRWWEQEFSTKPKPLSKRKAEMAVGLAAPAMARMDAPMAERAQGGSADRRMRAEGNIAASPAAMAAPAEADELKSLRDNGDTSAVAGTIRLTPWQPDAPYTHTLRAAPAAEVYSLYLQARPQWRDSTAFYLDAADILFEKKQPQLALRVLSNLAEMNLENRAILRVLAYRLQQAGQPLLAIPVLQKVLALAPDEPQSWRDLGLAQAAAGQPQAAVDNLWQVVSRPWNGRFPDVEQIALDELNAIVATSPKRLNTGGIDPRLLRNLPVGLRVTLAWDADNTDIDLHVTDALGEEAYYGNPLTGQGGRMSADFTGGYGPEEFMLRKPAAGKYRVHTRYFGDRSQTVSNGTTLQVRLSTNFGTRQQKDEYLTVRLTQPSDQIEIGEITMGK</sequence>